<feature type="region of interest" description="Disordered" evidence="7">
    <location>
        <begin position="291"/>
        <end position="317"/>
    </location>
</feature>
<dbReference type="Gene3D" id="3.30.70.1230">
    <property type="entry name" value="Nucleotide cyclase"/>
    <property type="match status" value="1"/>
</dbReference>
<dbReference type="Pfam" id="PF00211">
    <property type="entry name" value="Guanylate_cyc"/>
    <property type="match status" value="1"/>
</dbReference>
<reference evidence="9 10" key="1">
    <citation type="submission" date="2020-04" db="EMBL/GenBank/DDBJ databases">
        <title>Perkinsus olseni comparative genomics.</title>
        <authorList>
            <person name="Bogema D.R."/>
        </authorList>
    </citation>
    <scope>NUCLEOTIDE SEQUENCE [LARGE SCALE GENOMIC DNA]</scope>
    <source>
        <strain evidence="9">ATCC PRA-205</strain>
    </source>
</reference>
<keyword evidence="6" id="KW-0456">Lyase</keyword>
<proteinExistence type="predicted"/>
<evidence type="ECO:0000313" key="10">
    <source>
        <dbReference type="Proteomes" id="UP000574390"/>
    </source>
</evidence>
<keyword evidence="2" id="KW-0812">Transmembrane</keyword>
<dbReference type="GO" id="GO:0001653">
    <property type="term" value="F:peptide receptor activity"/>
    <property type="evidence" value="ECO:0007669"/>
    <property type="project" value="TreeGrafter"/>
</dbReference>
<dbReference type="GO" id="GO:0000166">
    <property type="term" value="F:nucleotide binding"/>
    <property type="evidence" value="ECO:0007669"/>
    <property type="project" value="UniProtKB-KW"/>
</dbReference>
<accession>A0A7J6R5Z1</accession>
<gene>
    <name evidence="9" type="ORF">FOZ62_009623</name>
</gene>
<comment type="subcellular location">
    <subcellularLocation>
        <location evidence="1">Membrane</location>
    </subcellularLocation>
</comment>
<dbReference type="InterPro" id="IPR029787">
    <property type="entry name" value="Nucleotide_cyclase"/>
</dbReference>
<feature type="compositionally biased region" description="Low complexity" evidence="7">
    <location>
        <begin position="252"/>
        <end position="264"/>
    </location>
</feature>
<evidence type="ECO:0000313" key="9">
    <source>
        <dbReference type="EMBL" id="KAF4715983.1"/>
    </source>
</evidence>
<evidence type="ECO:0000256" key="3">
    <source>
        <dbReference type="ARBA" id="ARBA00022741"/>
    </source>
</evidence>
<feature type="compositionally biased region" description="Basic and acidic residues" evidence="7">
    <location>
        <begin position="307"/>
        <end position="317"/>
    </location>
</feature>
<dbReference type="GO" id="GO:0005886">
    <property type="term" value="C:plasma membrane"/>
    <property type="evidence" value="ECO:0007669"/>
    <property type="project" value="TreeGrafter"/>
</dbReference>
<feature type="domain" description="Guanylate cyclase" evidence="8">
    <location>
        <begin position="18"/>
        <end position="163"/>
    </location>
</feature>
<dbReference type="InterPro" id="IPR050401">
    <property type="entry name" value="Cyclic_nucleotide_synthase"/>
</dbReference>
<evidence type="ECO:0000256" key="2">
    <source>
        <dbReference type="ARBA" id="ARBA00022692"/>
    </source>
</evidence>
<dbReference type="PROSITE" id="PS50125">
    <property type="entry name" value="GUANYLATE_CYCLASE_2"/>
    <property type="match status" value="1"/>
</dbReference>
<keyword evidence="5" id="KW-0472">Membrane</keyword>
<dbReference type="InterPro" id="IPR001054">
    <property type="entry name" value="A/G_cyclase"/>
</dbReference>
<dbReference type="GO" id="GO:0007168">
    <property type="term" value="P:receptor guanylyl cyclase signaling pathway"/>
    <property type="evidence" value="ECO:0007669"/>
    <property type="project" value="TreeGrafter"/>
</dbReference>
<evidence type="ECO:0000256" key="7">
    <source>
        <dbReference type="SAM" id="MobiDB-lite"/>
    </source>
</evidence>
<feature type="non-terminal residue" evidence="9">
    <location>
        <position position="1"/>
    </location>
</feature>
<protein>
    <recommendedName>
        <fullName evidence="8">Guanylate cyclase domain-containing protein</fullName>
    </recommendedName>
</protein>
<evidence type="ECO:0000256" key="6">
    <source>
        <dbReference type="ARBA" id="ARBA00023239"/>
    </source>
</evidence>
<feature type="region of interest" description="Disordered" evidence="7">
    <location>
        <begin position="227"/>
        <end position="264"/>
    </location>
</feature>
<dbReference type="SUPFAM" id="SSF55073">
    <property type="entry name" value="Nucleotide cyclase"/>
    <property type="match status" value="1"/>
</dbReference>
<dbReference type="GO" id="GO:0035556">
    <property type="term" value="P:intracellular signal transduction"/>
    <property type="evidence" value="ECO:0007669"/>
    <property type="project" value="InterPro"/>
</dbReference>
<dbReference type="SMART" id="SM00044">
    <property type="entry name" value="CYCc"/>
    <property type="match status" value="1"/>
</dbReference>
<keyword evidence="3" id="KW-0547">Nucleotide-binding</keyword>
<dbReference type="CDD" id="cd07302">
    <property type="entry name" value="CHD"/>
    <property type="match status" value="1"/>
</dbReference>
<evidence type="ECO:0000256" key="1">
    <source>
        <dbReference type="ARBA" id="ARBA00004370"/>
    </source>
</evidence>
<organism evidence="9 10">
    <name type="scientific">Perkinsus olseni</name>
    <name type="common">Perkinsus atlanticus</name>
    <dbReference type="NCBI Taxonomy" id="32597"/>
    <lineage>
        <taxon>Eukaryota</taxon>
        <taxon>Sar</taxon>
        <taxon>Alveolata</taxon>
        <taxon>Perkinsozoa</taxon>
        <taxon>Perkinsea</taxon>
        <taxon>Perkinsida</taxon>
        <taxon>Perkinsidae</taxon>
        <taxon>Perkinsus</taxon>
    </lineage>
</organism>
<feature type="non-terminal residue" evidence="9">
    <location>
        <position position="342"/>
    </location>
</feature>
<dbReference type="EMBL" id="JABANM010024589">
    <property type="protein sequence ID" value="KAF4715983.1"/>
    <property type="molecule type" value="Genomic_DNA"/>
</dbReference>
<dbReference type="Proteomes" id="UP000574390">
    <property type="component" value="Unassembled WGS sequence"/>
</dbReference>
<feature type="compositionally biased region" description="Basic and acidic residues" evidence="7">
    <location>
        <begin position="240"/>
        <end position="251"/>
    </location>
</feature>
<dbReference type="PANTHER" id="PTHR11920:SF335">
    <property type="entry name" value="GUANYLATE CYCLASE"/>
    <property type="match status" value="1"/>
</dbReference>
<dbReference type="GO" id="GO:0004383">
    <property type="term" value="F:guanylate cyclase activity"/>
    <property type="evidence" value="ECO:0007669"/>
    <property type="project" value="TreeGrafter"/>
</dbReference>
<dbReference type="AlphaFoldDB" id="A0A7J6R5Z1"/>
<comment type="caution">
    <text evidence="9">The sequence shown here is derived from an EMBL/GenBank/DDBJ whole genome shotgun (WGS) entry which is preliminary data.</text>
</comment>
<keyword evidence="4" id="KW-1133">Transmembrane helix</keyword>
<name>A0A7J6R5Z1_PEROL</name>
<evidence type="ECO:0000256" key="4">
    <source>
        <dbReference type="ARBA" id="ARBA00022989"/>
    </source>
</evidence>
<dbReference type="GO" id="GO:0004016">
    <property type="term" value="F:adenylate cyclase activity"/>
    <property type="evidence" value="ECO:0007669"/>
    <property type="project" value="TreeGrafter"/>
</dbReference>
<sequence length="342" mass="37353">TAFALEIETFARCCGNVTVLFCDVADFPQLVAALTPKQLISMMHRLFSCIDKLVFIHALTKLETVSESYVVCSGLNPDDNTDDRIVSTDAFRAVLLGLDILDNTASMNISVDRGFEDPEGNSSITLVMKIGIHTGPVISGVVGTKRPQFCIFGDTINTASRMKSTAIPNRVHLSSSTRECLEFSSSLSFEEREAFIKGKGMLVTYDATRTFGSPHTRDAGVMSPRVLRTKPSAASLDMANVDKPRRVEPFKRTSQTSTRASSSTTLASSARGLLAILKRISWWRARAERSFGDRAEGSSPPAADPSSGRKEGWGDISFDLDKSRDLRIAVEALRRHSELHGA</sequence>
<dbReference type="PANTHER" id="PTHR11920">
    <property type="entry name" value="GUANYLYL CYCLASE"/>
    <property type="match status" value="1"/>
</dbReference>
<evidence type="ECO:0000259" key="8">
    <source>
        <dbReference type="PROSITE" id="PS50125"/>
    </source>
</evidence>
<evidence type="ECO:0000256" key="5">
    <source>
        <dbReference type="ARBA" id="ARBA00023136"/>
    </source>
</evidence>